<dbReference type="SUPFAM" id="SSF52402">
    <property type="entry name" value="Adenine nucleotide alpha hydrolases-like"/>
    <property type="match status" value="1"/>
</dbReference>
<evidence type="ECO:0000256" key="5">
    <source>
        <dbReference type="ARBA" id="ARBA00022741"/>
    </source>
</evidence>
<dbReference type="Proteomes" id="UP000011135">
    <property type="component" value="Unassembled WGS sequence"/>
</dbReference>
<dbReference type="Pfam" id="PF11734">
    <property type="entry name" value="TilS_C"/>
    <property type="match status" value="1"/>
</dbReference>
<evidence type="ECO:0000256" key="1">
    <source>
        <dbReference type="ARBA" id="ARBA00004496"/>
    </source>
</evidence>
<dbReference type="GO" id="GO:0005524">
    <property type="term" value="F:ATP binding"/>
    <property type="evidence" value="ECO:0007669"/>
    <property type="project" value="UniProtKB-UniRule"/>
</dbReference>
<evidence type="ECO:0000259" key="9">
    <source>
        <dbReference type="SMART" id="SM00977"/>
    </source>
</evidence>
<dbReference type="PANTHER" id="PTHR43033">
    <property type="entry name" value="TRNA(ILE)-LYSIDINE SYNTHASE-RELATED"/>
    <property type="match status" value="1"/>
</dbReference>
<comment type="caution">
    <text evidence="10">The sequence shown here is derived from an EMBL/GenBank/DDBJ whole genome shotgun (WGS) entry which is preliminary data.</text>
</comment>
<evidence type="ECO:0000313" key="11">
    <source>
        <dbReference type="Proteomes" id="UP000011135"/>
    </source>
</evidence>
<dbReference type="OrthoDB" id="9807403at2"/>
<name>L8JSK7_9BACT</name>
<dbReference type="EMBL" id="AMZN01000055">
    <property type="protein sequence ID" value="ELR70342.1"/>
    <property type="molecule type" value="Genomic_DNA"/>
</dbReference>
<dbReference type="InterPro" id="IPR012795">
    <property type="entry name" value="tRNA_Ile_lys_synt_N"/>
</dbReference>
<comment type="function">
    <text evidence="8">Ligates lysine onto the cytidine present at position 34 of the AUA codon-specific tRNA(Ile) that contains the anticodon CAU, in an ATP-dependent manner. Cytidine is converted to lysidine, thus changing the amino acid specificity of the tRNA from methionine to isoleucine.</text>
</comment>
<reference evidence="10 11" key="1">
    <citation type="submission" date="2012-12" db="EMBL/GenBank/DDBJ databases">
        <title>Genome assembly of Fulvivirga imtechensis AK7.</title>
        <authorList>
            <person name="Nupur N."/>
            <person name="Khatri I."/>
            <person name="Kumar R."/>
            <person name="Subramanian S."/>
            <person name="Pinnaka A."/>
        </authorList>
    </citation>
    <scope>NUCLEOTIDE SEQUENCE [LARGE SCALE GENOMIC DNA]</scope>
    <source>
        <strain evidence="10 11">AK7</strain>
    </source>
</reference>
<evidence type="ECO:0000256" key="6">
    <source>
        <dbReference type="ARBA" id="ARBA00022840"/>
    </source>
</evidence>
<dbReference type="Gene3D" id="3.40.50.620">
    <property type="entry name" value="HUPs"/>
    <property type="match status" value="1"/>
</dbReference>
<evidence type="ECO:0000256" key="4">
    <source>
        <dbReference type="ARBA" id="ARBA00022694"/>
    </source>
</evidence>
<keyword evidence="6 8" id="KW-0067">ATP-binding</keyword>
<organism evidence="10 11">
    <name type="scientific">Fulvivirga imtechensis AK7</name>
    <dbReference type="NCBI Taxonomy" id="1237149"/>
    <lineage>
        <taxon>Bacteria</taxon>
        <taxon>Pseudomonadati</taxon>
        <taxon>Bacteroidota</taxon>
        <taxon>Cytophagia</taxon>
        <taxon>Cytophagales</taxon>
        <taxon>Fulvivirgaceae</taxon>
        <taxon>Fulvivirga</taxon>
    </lineage>
</organism>
<comment type="subcellular location">
    <subcellularLocation>
        <location evidence="1 8">Cytoplasm</location>
    </subcellularLocation>
</comment>
<feature type="domain" description="Lysidine-tRNA(Ile) synthetase C-terminal" evidence="9">
    <location>
        <begin position="361"/>
        <end position="433"/>
    </location>
</feature>
<dbReference type="HAMAP" id="MF_01161">
    <property type="entry name" value="tRNA_Ile_lys_synt"/>
    <property type="match status" value="1"/>
</dbReference>
<dbReference type="NCBIfam" id="TIGR02432">
    <property type="entry name" value="lysidine_TilS_N"/>
    <property type="match status" value="1"/>
</dbReference>
<comment type="domain">
    <text evidence="8">The N-terminal region contains the highly conserved SGGXDS motif, predicted to be a P-loop motif involved in ATP binding.</text>
</comment>
<keyword evidence="3 8" id="KW-0436">Ligase</keyword>
<proteinExistence type="inferred from homology"/>
<dbReference type="CDD" id="cd01992">
    <property type="entry name" value="TilS_N"/>
    <property type="match status" value="1"/>
</dbReference>
<dbReference type="Pfam" id="PF01171">
    <property type="entry name" value="ATP_bind_3"/>
    <property type="match status" value="1"/>
</dbReference>
<protein>
    <recommendedName>
        <fullName evidence="8">tRNA(Ile)-lysidine synthase</fullName>
        <ecNumber evidence="8">6.3.4.19</ecNumber>
    </recommendedName>
    <alternativeName>
        <fullName evidence="8">tRNA(Ile)-2-lysyl-cytidine synthase</fullName>
    </alternativeName>
    <alternativeName>
        <fullName evidence="8">tRNA(Ile)-lysidine synthetase</fullName>
    </alternativeName>
</protein>
<comment type="similarity">
    <text evidence="8">Belongs to the tRNA(Ile)-lysidine synthase family.</text>
</comment>
<dbReference type="SUPFAM" id="SSF56037">
    <property type="entry name" value="PheT/TilS domain"/>
    <property type="match status" value="1"/>
</dbReference>
<accession>L8JSK7</accession>
<feature type="binding site" evidence="8">
    <location>
        <begin position="26"/>
        <end position="31"/>
    </location>
    <ligand>
        <name>ATP</name>
        <dbReference type="ChEBI" id="CHEBI:30616"/>
    </ligand>
</feature>
<dbReference type="GO" id="GO:0005737">
    <property type="term" value="C:cytoplasm"/>
    <property type="evidence" value="ECO:0007669"/>
    <property type="project" value="UniProtKB-SubCell"/>
</dbReference>
<dbReference type="EC" id="6.3.4.19" evidence="8"/>
<evidence type="ECO:0000256" key="7">
    <source>
        <dbReference type="ARBA" id="ARBA00048539"/>
    </source>
</evidence>
<evidence type="ECO:0000313" key="10">
    <source>
        <dbReference type="EMBL" id="ELR70342.1"/>
    </source>
</evidence>
<dbReference type="InterPro" id="IPR012796">
    <property type="entry name" value="Lysidine-tRNA-synth_C"/>
</dbReference>
<dbReference type="GO" id="GO:0032267">
    <property type="term" value="F:tRNA(Ile)-lysidine synthase activity"/>
    <property type="evidence" value="ECO:0007669"/>
    <property type="project" value="UniProtKB-EC"/>
</dbReference>
<dbReference type="InterPro" id="IPR011063">
    <property type="entry name" value="TilS/TtcA_N"/>
</dbReference>
<evidence type="ECO:0000256" key="2">
    <source>
        <dbReference type="ARBA" id="ARBA00022490"/>
    </source>
</evidence>
<dbReference type="NCBIfam" id="TIGR02433">
    <property type="entry name" value="lysidine_TilS_C"/>
    <property type="match status" value="1"/>
</dbReference>
<dbReference type="AlphaFoldDB" id="L8JSK7"/>
<dbReference type="PATRIC" id="fig|1237149.3.peg.3790"/>
<dbReference type="GO" id="GO:0006400">
    <property type="term" value="P:tRNA modification"/>
    <property type="evidence" value="ECO:0007669"/>
    <property type="project" value="UniProtKB-UniRule"/>
</dbReference>
<dbReference type="InterPro" id="IPR014729">
    <property type="entry name" value="Rossmann-like_a/b/a_fold"/>
</dbReference>
<evidence type="ECO:0000256" key="8">
    <source>
        <dbReference type="HAMAP-Rule" id="MF_01161"/>
    </source>
</evidence>
<comment type="catalytic activity">
    <reaction evidence="7 8">
        <text>cytidine(34) in tRNA(Ile2) + L-lysine + ATP = lysidine(34) in tRNA(Ile2) + AMP + diphosphate + H(+)</text>
        <dbReference type="Rhea" id="RHEA:43744"/>
        <dbReference type="Rhea" id="RHEA-COMP:10625"/>
        <dbReference type="Rhea" id="RHEA-COMP:10670"/>
        <dbReference type="ChEBI" id="CHEBI:15378"/>
        <dbReference type="ChEBI" id="CHEBI:30616"/>
        <dbReference type="ChEBI" id="CHEBI:32551"/>
        <dbReference type="ChEBI" id="CHEBI:33019"/>
        <dbReference type="ChEBI" id="CHEBI:82748"/>
        <dbReference type="ChEBI" id="CHEBI:83665"/>
        <dbReference type="ChEBI" id="CHEBI:456215"/>
        <dbReference type="EC" id="6.3.4.19"/>
    </reaction>
</comment>
<keyword evidence="2 8" id="KW-0963">Cytoplasm</keyword>
<dbReference type="PANTHER" id="PTHR43033:SF1">
    <property type="entry name" value="TRNA(ILE)-LYSIDINE SYNTHASE-RELATED"/>
    <property type="match status" value="1"/>
</dbReference>
<dbReference type="InterPro" id="IPR012094">
    <property type="entry name" value="tRNA_Ile_lys_synt"/>
</dbReference>
<dbReference type="STRING" id="1237149.C900_04027"/>
<keyword evidence="4 8" id="KW-0819">tRNA processing</keyword>
<keyword evidence="5 8" id="KW-0547">Nucleotide-binding</keyword>
<sequence>MLKAFLDFINLQKLFEPQDKILLAVSGGVDSVALTVLFKEAGFNFAIAHCNFQLRGEESDTDEAFVKALAESVGAQFFVRCFDTKNYAAVANISTQMAARELRYDWFSELIARHSFTAIATAHHLDDNIETVLFNLAKGTGIAGLRGMLPKNNGIIRPLLFASKSQIVDFAHAEGLQWREDSSNDSVKYTRNLIRHKIVPVLKEINPSLDDTFRQTLEKMKETEAVLRYRVAEIEGKYISKKGSDIFIAIEGVVDREAVLLEELIKPYGFNYSQAQELYSMLRHRSSGKILESDRYKLNVDREILIVSPMGQVITEQLLAHDASKVSNEVVQLVIEVATDKRILTGKNEASLDYDRLRFPLKLRKWRQGDTFRPLGMKGKKKISDFMIDEKIPLNLKERVCVLESDGEVAWIVGYRIDDRFKVRPDSKRIYNIVMHRND</sequence>
<evidence type="ECO:0000256" key="3">
    <source>
        <dbReference type="ARBA" id="ARBA00022598"/>
    </source>
</evidence>
<dbReference type="RefSeq" id="WP_009581438.1">
    <property type="nucleotide sequence ID" value="NZ_AMZN01000055.1"/>
</dbReference>
<gene>
    <name evidence="8" type="primary">tilS</name>
    <name evidence="10" type="ORF">C900_04027</name>
</gene>
<dbReference type="SMART" id="SM00977">
    <property type="entry name" value="TilS_C"/>
    <property type="match status" value="1"/>
</dbReference>
<dbReference type="eggNOG" id="COG0037">
    <property type="taxonomic scope" value="Bacteria"/>
</dbReference>
<keyword evidence="11" id="KW-1185">Reference proteome</keyword>